<reference evidence="1 2" key="1">
    <citation type="submission" date="2016-08" db="EMBL/GenBank/DDBJ databases">
        <title>Draft genome sequence of Candidatus Piscirickettsia litoralis, from seawater.</title>
        <authorList>
            <person name="Wan X."/>
            <person name="Lee A.J."/>
            <person name="Hou S."/>
            <person name="Donachie S.P."/>
        </authorList>
    </citation>
    <scope>NUCLEOTIDE SEQUENCE [LARGE SCALE GENOMIC DNA]</scope>
    <source>
        <strain evidence="1 2">Y2</strain>
    </source>
</reference>
<dbReference type="Proteomes" id="UP000094329">
    <property type="component" value="Unassembled WGS sequence"/>
</dbReference>
<protein>
    <submittedName>
        <fullName evidence="1">Uncharacterized protein</fullName>
    </submittedName>
</protein>
<comment type="caution">
    <text evidence="1">The sequence shown here is derived from an EMBL/GenBank/DDBJ whole genome shotgun (WGS) entry which is preliminary data.</text>
</comment>
<accession>A0ABX3A8F9</accession>
<proteinExistence type="predicted"/>
<gene>
    <name evidence="1" type="ORF">BGC07_14330</name>
</gene>
<dbReference type="EMBL" id="MDTU01000001">
    <property type="protein sequence ID" value="ODN43850.1"/>
    <property type="molecule type" value="Genomic_DNA"/>
</dbReference>
<keyword evidence="2" id="KW-1185">Reference proteome</keyword>
<name>A0ABX3A8F9_9GAMM</name>
<organism evidence="1 2">
    <name type="scientific">Piscirickettsia litoralis</name>
    <dbReference type="NCBI Taxonomy" id="1891921"/>
    <lineage>
        <taxon>Bacteria</taxon>
        <taxon>Pseudomonadati</taxon>
        <taxon>Pseudomonadota</taxon>
        <taxon>Gammaproteobacteria</taxon>
        <taxon>Thiotrichales</taxon>
        <taxon>Piscirickettsiaceae</taxon>
        <taxon>Piscirickettsia</taxon>
    </lineage>
</organism>
<evidence type="ECO:0000313" key="1">
    <source>
        <dbReference type="EMBL" id="ODN43850.1"/>
    </source>
</evidence>
<sequence>MFNALVAAGAKLEDIEPVGVTGRERLAMKSFHNTLVERAMKSTNVSNPFQYRHDIRVVNRVTPVSALYDDDCML</sequence>
<evidence type="ECO:0000313" key="2">
    <source>
        <dbReference type="Proteomes" id="UP000094329"/>
    </source>
</evidence>
<dbReference type="RefSeq" id="WP_069313646.1">
    <property type="nucleotide sequence ID" value="NZ_MDTU01000001.1"/>
</dbReference>